<name>A0A8S5M9E9_9CAUD</name>
<organism evidence="1">
    <name type="scientific">Myoviridae sp. ctfvB24</name>
    <dbReference type="NCBI Taxonomy" id="2826679"/>
    <lineage>
        <taxon>Viruses</taxon>
        <taxon>Duplodnaviria</taxon>
        <taxon>Heunggongvirae</taxon>
        <taxon>Uroviricota</taxon>
        <taxon>Caudoviricetes</taxon>
    </lineage>
</organism>
<accession>A0A8S5M9E9</accession>
<sequence length="37" mass="4127">MASFYVLRPFTIRLTTTKKSESATPKGFHKGVVVSIK</sequence>
<protein>
    <submittedName>
        <fullName evidence="1">Uncharacterized protein</fullName>
    </submittedName>
</protein>
<evidence type="ECO:0000313" key="1">
    <source>
        <dbReference type="EMBL" id="DAD78784.1"/>
    </source>
</evidence>
<proteinExistence type="predicted"/>
<reference evidence="1" key="1">
    <citation type="journal article" date="2021" name="Proc. Natl. Acad. Sci. U.S.A.">
        <title>A Catalog of Tens of Thousands of Viruses from Human Metagenomes Reveals Hidden Associations with Chronic Diseases.</title>
        <authorList>
            <person name="Tisza M.J."/>
            <person name="Buck C.B."/>
        </authorList>
    </citation>
    <scope>NUCLEOTIDE SEQUENCE</scope>
    <source>
        <strain evidence="1">CtfvB24</strain>
    </source>
</reference>
<dbReference type="EMBL" id="BK014851">
    <property type="protein sequence ID" value="DAD78784.1"/>
    <property type="molecule type" value="Genomic_DNA"/>
</dbReference>